<evidence type="ECO:0000256" key="6">
    <source>
        <dbReference type="SAM" id="Phobius"/>
    </source>
</evidence>
<protein>
    <submittedName>
        <fullName evidence="8">EamA family transporter</fullName>
    </submittedName>
</protein>
<feature type="transmembrane region" description="Helical" evidence="6">
    <location>
        <begin position="176"/>
        <end position="196"/>
    </location>
</feature>
<comment type="similarity">
    <text evidence="2">Belongs to the EamA transporter family.</text>
</comment>
<sequence>MTEPVVSAVEWRAEGDSGKLTAGRASRGAIALALGLVYVIWGSIYLAVRLVITELPPLGSMGIRFVAAGILMGLFLGIRGGFGRFKLTWRQAVGVVFMGFMLLAIGNGMTSLGQLQGVPSGVTALLIATVPLWIALYRTFSGDRPSRLSLAGIALGLVGLVVLVAGGSPASDGGDLPLLGVGIILVSSLCWSFGSWIQPRIWLPSNAFVASTYQLLVAGGVMMIGAVISGERFEGSVSARTWGALTYLVLIGSIVGFTAYVWLLGNAPVSLVATHAYVNPVVAIFLGWLVLAEPVTPAIAIGGGIVVASVVLVIGGEKIRTEDASVTAVDGPISP</sequence>
<dbReference type="AlphaFoldDB" id="A0AAX3ZYN9"/>
<dbReference type="InterPro" id="IPR050638">
    <property type="entry name" value="AA-Vitamin_Transporters"/>
</dbReference>
<dbReference type="SUPFAM" id="SSF103481">
    <property type="entry name" value="Multidrug resistance efflux transporter EmrE"/>
    <property type="match status" value="2"/>
</dbReference>
<evidence type="ECO:0000313" key="8">
    <source>
        <dbReference type="EMBL" id="WMN01724.1"/>
    </source>
</evidence>
<feature type="transmembrane region" description="Helical" evidence="6">
    <location>
        <begin position="242"/>
        <end position="264"/>
    </location>
</feature>
<evidence type="ECO:0000313" key="9">
    <source>
        <dbReference type="Proteomes" id="UP001230933"/>
    </source>
</evidence>
<dbReference type="PANTHER" id="PTHR32322">
    <property type="entry name" value="INNER MEMBRANE TRANSPORTER"/>
    <property type="match status" value="1"/>
</dbReference>
<dbReference type="Proteomes" id="UP001230933">
    <property type="component" value="Chromosome"/>
</dbReference>
<dbReference type="PANTHER" id="PTHR32322:SF2">
    <property type="entry name" value="EAMA DOMAIN-CONTAINING PROTEIN"/>
    <property type="match status" value="1"/>
</dbReference>
<dbReference type="EMBL" id="CP124545">
    <property type="protein sequence ID" value="WMN01724.1"/>
    <property type="molecule type" value="Genomic_DNA"/>
</dbReference>
<reference evidence="8" key="1">
    <citation type="submission" date="2023-08" db="EMBL/GenBank/DDBJ databases">
        <title>Isolation and Characterization of Rhodococcus erythropolis MGMM8.</title>
        <authorList>
            <person name="Diabankana R.G.C."/>
            <person name="Afordoanyi D.M."/>
            <person name="Validov S.Z."/>
        </authorList>
    </citation>
    <scope>NUCLEOTIDE SEQUENCE</scope>
    <source>
        <strain evidence="8">MGMM8</strain>
    </source>
</reference>
<name>A0AAX3ZYN9_RHOER</name>
<gene>
    <name evidence="8" type="ORF">QIE55_30915</name>
</gene>
<comment type="subcellular location">
    <subcellularLocation>
        <location evidence="1">Membrane</location>
        <topology evidence="1">Multi-pass membrane protein</topology>
    </subcellularLocation>
</comment>
<accession>A0AAX3ZYN9</accession>
<feature type="transmembrane region" description="Helical" evidence="6">
    <location>
        <begin position="58"/>
        <end position="78"/>
    </location>
</feature>
<keyword evidence="5 6" id="KW-0472">Membrane</keyword>
<organism evidence="8 9">
    <name type="scientific">Rhodococcus erythropolis</name>
    <name type="common">Arthrobacter picolinophilus</name>
    <dbReference type="NCBI Taxonomy" id="1833"/>
    <lineage>
        <taxon>Bacteria</taxon>
        <taxon>Bacillati</taxon>
        <taxon>Actinomycetota</taxon>
        <taxon>Actinomycetes</taxon>
        <taxon>Mycobacteriales</taxon>
        <taxon>Nocardiaceae</taxon>
        <taxon>Rhodococcus</taxon>
        <taxon>Rhodococcus erythropolis group</taxon>
    </lineage>
</organism>
<feature type="transmembrane region" description="Helical" evidence="6">
    <location>
        <begin position="118"/>
        <end position="136"/>
    </location>
</feature>
<evidence type="ECO:0000256" key="3">
    <source>
        <dbReference type="ARBA" id="ARBA00022692"/>
    </source>
</evidence>
<feature type="domain" description="EamA" evidence="7">
    <location>
        <begin position="179"/>
        <end position="314"/>
    </location>
</feature>
<evidence type="ECO:0000256" key="2">
    <source>
        <dbReference type="ARBA" id="ARBA00007362"/>
    </source>
</evidence>
<feature type="transmembrane region" description="Helical" evidence="6">
    <location>
        <begin position="148"/>
        <end position="170"/>
    </location>
</feature>
<feature type="transmembrane region" description="Helical" evidence="6">
    <location>
        <begin position="271"/>
        <end position="291"/>
    </location>
</feature>
<evidence type="ECO:0000259" key="7">
    <source>
        <dbReference type="Pfam" id="PF00892"/>
    </source>
</evidence>
<proteinExistence type="inferred from homology"/>
<dbReference type="InterPro" id="IPR000620">
    <property type="entry name" value="EamA_dom"/>
</dbReference>
<evidence type="ECO:0000256" key="4">
    <source>
        <dbReference type="ARBA" id="ARBA00022989"/>
    </source>
</evidence>
<feature type="transmembrane region" description="Helical" evidence="6">
    <location>
        <begin position="87"/>
        <end position="106"/>
    </location>
</feature>
<evidence type="ECO:0000256" key="5">
    <source>
        <dbReference type="ARBA" id="ARBA00023136"/>
    </source>
</evidence>
<feature type="domain" description="EamA" evidence="7">
    <location>
        <begin position="34"/>
        <end position="164"/>
    </location>
</feature>
<dbReference type="RefSeq" id="WP_308370659.1">
    <property type="nucleotide sequence ID" value="NZ_CP124545.1"/>
</dbReference>
<feature type="transmembrane region" description="Helical" evidence="6">
    <location>
        <begin position="208"/>
        <end position="230"/>
    </location>
</feature>
<evidence type="ECO:0000256" key="1">
    <source>
        <dbReference type="ARBA" id="ARBA00004141"/>
    </source>
</evidence>
<feature type="transmembrane region" description="Helical" evidence="6">
    <location>
        <begin position="297"/>
        <end position="315"/>
    </location>
</feature>
<feature type="transmembrane region" description="Helical" evidence="6">
    <location>
        <begin position="29"/>
        <end position="52"/>
    </location>
</feature>
<dbReference type="GO" id="GO:0016020">
    <property type="term" value="C:membrane"/>
    <property type="evidence" value="ECO:0007669"/>
    <property type="project" value="UniProtKB-SubCell"/>
</dbReference>
<dbReference type="InterPro" id="IPR037185">
    <property type="entry name" value="EmrE-like"/>
</dbReference>
<dbReference type="Pfam" id="PF00892">
    <property type="entry name" value="EamA"/>
    <property type="match status" value="2"/>
</dbReference>
<keyword evidence="4 6" id="KW-1133">Transmembrane helix</keyword>
<keyword evidence="3 6" id="KW-0812">Transmembrane</keyword>